<dbReference type="OrthoDB" id="3973167at2759"/>
<keyword evidence="2" id="KW-1185">Reference proteome</keyword>
<dbReference type="VEuPathDB" id="FungiDB:HGUI_03557"/>
<gene>
    <name evidence="1" type="ORF">HGUI_03557</name>
</gene>
<name>A0A1L0B6A7_9ASCO</name>
<dbReference type="AlphaFoldDB" id="A0A1L0B6A7"/>
<organism evidence="1 2">
    <name type="scientific">Hanseniaspora guilliermondii</name>
    <dbReference type="NCBI Taxonomy" id="56406"/>
    <lineage>
        <taxon>Eukaryota</taxon>
        <taxon>Fungi</taxon>
        <taxon>Dikarya</taxon>
        <taxon>Ascomycota</taxon>
        <taxon>Saccharomycotina</taxon>
        <taxon>Saccharomycetes</taxon>
        <taxon>Saccharomycodales</taxon>
        <taxon>Saccharomycodaceae</taxon>
        <taxon>Hanseniaspora</taxon>
    </lineage>
</organism>
<protein>
    <recommendedName>
        <fullName evidence="3">Sister chromatid cohesion protein</fullName>
    </recommendedName>
</protein>
<evidence type="ECO:0000313" key="1">
    <source>
        <dbReference type="EMBL" id="SGZ41356.1"/>
    </source>
</evidence>
<evidence type="ECO:0000313" key="2">
    <source>
        <dbReference type="Proteomes" id="UP000183365"/>
    </source>
</evidence>
<dbReference type="Proteomes" id="UP000183365">
    <property type="component" value="Unassembled WGS sequence"/>
</dbReference>
<sequence length="1229" mass="143772">MNDNNLNLELILEQSCIKHLLPKYQLFDLINISKLDNINIELPKRDFSNTNNFEECDMEKLKTELSSYNSKNLKFHHFDTVEDIIFDKTKLGLSELAEYLLPDELISKDKFQHIKQDSIKRKREDEGSFEVKKVIIKSQGNINIKSSYYFDYNLLDNTAEDGTKIIHNELMNIMNSIDGVHSTTIKHLSFFVDVLLKRDIHDENINEALSKILALIKEDCYDTSMASTVILIIKILMIITDRLLNFEYLDNIFVFISEYSQDIASEETHENVLQFADILRNLELLLTPKLIIDSWDLNRIVLSLQHILNYGNNNYDLNSPKVNKAIDKLKASTTQILKMVFGKYPLQRDLILDLIMNSFVNTPTSKDDSKLVKVNNTSITYFTYNIIQMLSTLANGVNVDECLQGLLEQSKLHEVEMVSYSVILTDMITEKVMDNVRLKSKLIVYSKDLVNSMENIDEIIPDFLLSSLINKLINIMDNGAMSNISLLVLAELGNFIIKGKDKLTRDETFENLLRDNLKPLKKELRMFKTNGDKNYILKKYNFINEIKEYISRSEYKDFNKQVFNEFEDLINDEFKNDLKTGHNGDNLSISQLNSLNYYQVYIKLLLDSINNQRLQLTAIKNFSILINNNKGLINSPFIKDLITKVLKEDKIIVKEVILNFLKGNVKYIELFLNEIEGNVLNDSLNIRKIVFSINKIVFEHFNNPLLRYYGLKGIFKIMDDENTIIQSDVRAYLLENVFEVFMNDIDVETLDYLIRLFNEDSLMISRLDVIMTRRDVIKMLKNINHYLTYKIVEYTQDNETMKLSASLSFMNNLLQYHQNIFEKQDLVVLIPLLNLNNTDLMLRFNILKIFSKNLKVFQKDVNVKNELNLMFLNDMLKYQLNEIEHLVMIVVGINNRDALIKLYESLLVTLNNCDNDNKLKKLTVSIISFIIHSEMVKNMNTVVEKLVTVFHTKTNLILKSIVINQLMKLCNKEPMIFANERILSLLNNTLHLNNEYNILKREIVIGLTNYMQIQETSNDDITLNLIVKYSPKILIMVVQNNEFMNTIIYKYIKNLVYFKIINPMIYLPFILPLVIHKDYNIKALDLEFNDINILNKGTNLMMKSFTSNNDIKNLDYYSFIENLLSLDVDVNFILKIFIKLLRTHYTKKLETLFLTLNLLKIVHKFNKTVIHELMNITNILLDNLEQQENEEPSSSYRILRIFLRNLNIQSNNLNFINFEIKNYDFEGLK</sequence>
<reference evidence="2" key="1">
    <citation type="submission" date="2016-11" db="EMBL/GenBank/DDBJ databases">
        <authorList>
            <person name="Guldener U."/>
        </authorList>
    </citation>
    <scope>NUCLEOTIDE SEQUENCE [LARGE SCALE GENOMIC DNA]</scope>
</reference>
<dbReference type="EMBL" id="FQNF01000096">
    <property type="protein sequence ID" value="SGZ41356.1"/>
    <property type="molecule type" value="Genomic_DNA"/>
</dbReference>
<evidence type="ECO:0008006" key="3">
    <source>
        <dbReference type="Google" id="ProtNLM"/>
    </source>
</evidence>
<proteinExistence type="predicted"/>
<accession>A0A1L0B6A7</accession>